<dbReference type="HOGENOM" id="CLU_2028348_0_0_1"/>
<sequence>MEASEPVRGNNFLPPVAGLSSLSVPYPRVLPFRLSRLRYYCCKFGQLLANGSPVRLLASNRPNRLFGVLGNGRYPMSIAESDDLQLDRRITKQISGLLRRWHGEIWPASLSIRRADPMLQTS</sequence>
<organism evidence="1 2">
    <name type="scientific">Trichophyton equinum (strain ATCC MYA-4606 / CBS 127.97)</name>
    <name type="common">Horse ringworm fungus</name>
    <dbReference type="NCBI Taxonomy" id="559882"/>
    <lineage>
        <taxon>Eukaryota</taxon>
        <taxon>Fungi</taxon>
        <taxon>Dikarya</taxon>
        <taxon>Ascomycota</taxon>
        <taxon>Pezizomycotina</taxon>
        <taxon>Eurotiomycetes</taxon>
        <taxon>Eurotiomycetidae</taxon>
        <taxon>Onygenales</taxon>
        <taxon>Arthrodermataceae</taxon>
        <taxon>Trichophyton</taxon>
    </lineage>
</organism>
<evidence type="ECO:0000313" key="2">
    <source>
        <dbReference type="Proteomes" id="UP000009169"/>
    </source>
</evidence>
<protein>
    <submittedName>
        <fullName evidence="1">Uncharacterized protein</fullName>
    </submittedName>
</protein>
<dbReference type="Proteomes" id="UP000009169">
    <property type="component" value="Unassembled WGS sequence"/>
</dbReference>
<proteinExistence type="predicted"/>
<keyword evidence="2" id="KW-1185">Reference proteome</keyword>
<accession>F2PK44</accession>
<reference evidence="2" key="1">
    <citation type="journal article" date="2012" name="MBio">
        <title>Comparative genome analysis of Trichophyton rubrum and related dermatophytes reveals candidate genes involved in infection.</title>
        <authorList>
            <person name="Martinez D.A."/>
            <person name="Oliver B.G."/>
            <person name="Graeser Y."/>
            <person name="Goldberg J.M."/>
            <person name="Li W."/>
            <person name="Martinez-Rossi N.M."/>
            <person name="Monod M."/>
            <person name="Shelest E."/>
            <person name="Barton R.C."/>
            <person name="Birch E."/>
            <person name="Brakhage A.A."/>
            <person name="Chen Z."/>
            <person name="Gurr S.J."/>
            <person name="Heiman D."/>
            <person name="Heitman J."/>
            <person name="Kosti I."/>
            <person name="Rossi A."/>
            <person name="Saif S."/>
            <person name="Samalova M."/>
            <person name="Saunders C.W."/>
            <person name="Shea T."/>
            <person name="Summerbell R.C."/>
            <person name="Xu J."/>
            <person name="Young S."/>
            <person name="Zeng Q."/>
            <person name="Birren B.W."/>
            <person name="Cuomo C.A."/>
            <person name="White T.C."/>
        </authorList>
    </citation>
    <scope>NUCLEOTIDE SEQUENCE [LARGE SCALE GENOMIC DNA]</scope>
    <source>
        <strain evidence="2">ATCC MYA-4606 / CBS 127.97</strain>
    </source>
</reference>
<dbReference type="AlphaFoldDB" id="F2PK44"/>
<name>F2PK44_TRIEC</name>
<gene>
    <name evidence="1" type="ORF">TEQG_01302</name>
</gene>
<dbReference type="VEuPathDB" id="FungiDB:TEQG_01302"/>
<evidence type="ECO:0000313" key="1">
    <source>
        <dbReference type="EMBL" id="EGE02262.1"/>
    </source>
</evidence>
<dbReference type="EMBL" id="DS995721">
    <property type="protein sequence ID" value="EGE02262.1"/>
    <property type="molecule type" value="Genomic_DNA"/>
</dbReference>